<dbReference type="Gene3D" id="3.40.50.300">
    <property type="entry name" value="P-loop containing nucleotide triphosphate hydrolases"/>
    <property type="match status" value="1"/>
</dbReference>
<dbReference type="InterPro" id="IPR005158">
    <property type="entry name" value="BTAD"/>
</dbReference>
<dbReference type="InterPro" id="IPR051677">
    <property type="entry name" value="AfsR-DnrI-RedD_regulator"/>
</dbReference>
<dbReference type="InterPro" id="IPR001867">
    <property type="entry name" value="OmpR/PhoB-type_DNA-bd"/>
</dbReference>
<dbReference type="GO" id="GO:0000160">
    <property type="term" value="P:phosphorelay signal transduction system"/>
    <property type="evidence" value="ECO:0007669"/>
    <property type="project" value="UniProtKB-KW"/>
</dbReference>
<evidence type="ECO:0000259" key="11">
    <source>
        <dbReference type="PROSITE" id="PS51755"/>
    </source>
</evidence>
<feature type="DNA-binding region" description="OmpR/PhoB-type" evidence="9">
    <location>
        <begin position="1"/>
        <end position="74"/>
    </location>
</feature>
<dbReference type="InterPro" id="IPR016032">
    <property type="entry name" value="Sig_transdc_resp-reg_C-effctor"/>
</dbReference>
<keyword evidence="4" id="KW-0902">Two-component regulatory system</keyword>
<keyword evidence="3 8" id="KW-0802">TPR repeat</keyword>
<dbReference type="Pfam" id="PF03704">
    <property type="entry name" value="BTAD"/>
    <property type="match status" value="1"/>
</dbReference>
<evidence type="ECO:0000313" key="13">
    <source>
        <dbReference type="Proteomes" id="UP000325529"/>
    </source>
</evidence>
<evidence type="ECO:0000256" key="4">
    <source>
        <dbReference type="ARBA" id="ARBA00023012"/>
    </source>
</evidence>
<dbReference type="Pfam" id="PF13424">
    <property type="entry name" value="TPR_12"/>
    <property type="match status" value="1"/>
</dbReference>
<dbReference type="GO" id="GO:0006355">
    <property type="term" value="P:regulation of DNA-templated transcription"/>
    <property type="evidence" value="ECO:0007669"/>
    <property type="project" value="InterPro"/>
</dbReference>
<feature type="region of interest" description="Disordered" evidence="10">
    <location>
        <begin position="904"/>
        <end position="926"/>
    </location>
</feature>
<evidence type="ECO:0000256" key="8">
    <source>
        <dbReference type="PROSITE-ProRule" id="PRU00339"/>
    </source>
</evidence>
<feature type="region of interest" description="Disordered" evidence="10">
    <location>
        <begin position="233"/>
        <end position="256"/>
    </location>
</feature>
<dbReference type="SUPFAM" id="SSF46894">
    <property type="entry name" value="C-terminal effector domain of the bipartite response regulators"/>
    <property type="match status" value="1"/>
</dbReference>
<keyword evidence="7" id="KW-0804">Transcription</keyword>
<dbReference type="AlphaFoldDB" id="A0A5J6GT06"/>
<evidence type="ECO:0000256" key="9">
    <source>
        <dbReference type="PROSITE-ProRule" id="PRU01091"/>
    </source>
</evidence>
<dbReference type="EMBL" id="CP023699">
    <property type="protein sequence ID" value="QEU97145.1"/>
    <property type="molecule type" value="Genomic_DNA"/>
</dbReference>
<keyword evidence="6 9" id="KW-0238">DNA-binding</keyword>
<reference evidence="12 13" key="1">
    <citation type="submission" date="2017-09" db="EMBL/GenBank/DDBJ databases">
        <authorList>
            <person name="Lee N."/>
            <person name="Cho B.-K."/>
        </authorList>
    </citation>
    <scope>NUCLEOTIDE SEQUENCE [LARGE SCALE GENOMIC DNA]</scope>
    <source>
        <strain evidence="12 13">ATCC 12853</strain>
    </source>
</reference>
<sequence length="926" mass="100973">MNLGHARQRHVLAALLFELNRPVSIDQLIDRVWGERAPRRVTTTLHSYVSRLRPIIGGLGLTIVRRAGGYVCEADPEIVDVHRFRRLVEDARAANGPQRTADLLLEALATWQGDALDGADTTWFNQLREILGRELLSAELALSEVMLELGREAEILAMLRSLTQAQPFDERVAGRLMLTLHRQGRTVEALDHYQDIRSRLDGELGLEPGAPLQRLHQQILSDDSALANAEPEAAARTRAPTTPTVVPRQLPAQPRGFTGRNEQLALLSEVLGSPDEPGGTAVVCAIGGIGGIGKTWLALRWAHEHHNAFPDGQLYVNLRGFDPGGEPVPAHTAVRGFLEALGTDVMAVPAEPDAQAALYRSLTADKRLLIVLDNARDTAQVAPLLPGSPTCTVVVTSRSRLAGLTTAHGARPVALDVLTDIEARHLLTSHLGADRTAAEPEAVATLLEHCAGLPLALSILAARATLSPDVPLAELAGELHETHTRLDALDSGDLTADLRTVFASSYHVLEPDAAQLFRLLGRAPGPDISLPAAAGLTALPVPRVRVLLRRLQAAHLVQEHAPGRYRMHDLTRLYAAERARAEPAIDSGDALLRLVDFYLHTAHAAASHLDPHRDRIPMAPARPGAMPEEPADLGAALAWFTVEHPVLLDAVDTAVGADHDRRAWLLAHALETYFDYRGHCHDWAASQHTALDAARRLADRSWQAGAHRSLGSVYTQMGRLDVGHIHFRHALDLYIRLGDQVNQAHTHRGLGWVCDRQGSRRDALAHNEQALALYRQAGHRAGQAKALNNTGWLHIMLGDYRPALDHCAQAVDVNQQIGDRHAEAGAWDSLGYAHHHLANYSDAITCYERALALDRGFGDQYGETEILRHLGDTRLAAGDTEAAGIAWRNALEIAEEIDHPAIEELHSKLDSLTRPSPGPREERRGT</sequence>
<gene>
    <name evidence="12" type="ORF">CP970_06900</name>
</gene>
<dbReference type="SMART" id="SM00028">
    <property type="entry name" value="TPR"/>
    <property type="match status" value="5"/>
</dbReference>
<evidence type="ECO:0000256" key="10">
    <source>
        <dbReference type="SAM" id="MobiDB-lite"/>
    </source>
</evidence>
<proteinExistence type="inferred from homology"/>
<dbReference type="Gene3D" id="1.10.10.10">
    <property type="entry name" value="Winged helix-like DNA-binding domain superfamily/Winged helix DNA-binding domain"/>
    <property type="match status" value="1"/>
</dbReference>
<dbReference type="Gene3D" id="1.25.40.10">
    <property type="entry name" value="Tetratricopeptide repeat domain"/>
    <property type="match status" value="2"/>
</dbReference>
<dbReference type="PANTHER" id="PTHR35807:SF1">
    <property type="entry name" value="TRANSCRIPTIONAL REGULATOR REDD"/>
    <property type="match status" value="1"/>
</dbReference>
<evidence type="ECO:0000256" key="5">
    <source>
        <dbReference type="ARBA" id="ARBA00023015"/>
    </source>
</evidence>
<dbReference type="InterPro" id="IPR019734">
    <property type="entry name" value="TPR_rpt"/>
</dbReference>
<evidence type="ECO:0000256" key="3">
    <source>
        <dbReference type="ARBA" id="ARBA00022803"/>
    </source>
</evidence>
<feature type="domain" description="OmpR/PhoB-type" evidence="11">
    <location>
        <begin position="1"/>
        <end position="74"/>
    </location>
</feature>
<evidence type="ECO:0000256" key="6">
    <source>
        <dbReference type="ARBA" id="ARBA00023125"/>
    </source>
</evidence>
<dbReference type="PROSITE" id="PS51755">
    <property type="entry name" value="OMPR_PHOB"/>
    <property type="match status" value="1"/>
</dbReference>
<accession>A0A5J6GT06</accession>
<dbReference type="InterPro" id="IPR036388">
    <property type="entry name" value="WH-like_DNA-bd_sf"/>
</dbReference>
<keyword evidence="2" id="KW-0677">Repeat</keyword>
<evidence type="ECO:0000256" key="2">
    <source>
        <dbReference type="ARBA" id="ARBA00022737"/>
    </source>
</evidence>
<dbReference type="PANTHER" id="PTHR35807">
    <property type="entry name" value="TRANSCRIPTIONAL REGULATOR REDD-RELATED"/>
    <property type="match status" value="1"/>
</dbReference>
<dbReference type="KEGG" id="ska:CP970_06900"/>
<dbReference type="Pfam" id="PF07719">
    <property type="entry name" value="TPR_2"/>
    <property type="match status" value="1"/>
</dbReference>
<dbReference type="InterPro" id="IPR011990">
    <property type="entry name" value="TPR-like_helical_dom_sf"/>
</dbReference>
<comment type="similarity">
    <text evidence="1">Belongs to the AfsR/DnrI/RedD regulatory family.</text>
</comment>
<dbReference type="Pfam" id="PF00486">
    <property type="entry name" value="Trans_reg_C"/>
    <property type="match status" value="1"/>
</dbReference>
<dbReference type="OrthoDB" id="581105at2"/>
<keyword evidence="13" id="KW-1185">Reference proteome</keyword>
<organism evidence="12 13">
    <name type="scientific">Streptomyces kanamyceticus</name>
    <dbReference type="NCBI Taxonomy" id="1967"/>
    <lineage>
        <taxon>Bacteria</taxon>
        <taxon>Bacillati</taxon>
        <taxon>Actinomycetota</taxon>
        <taxon>Actinomycetes</taxon>
        <taxon>Kitasatosporales</taxon>
        <taxon>Streptomycetaceae</taxon>
        <taxon>Streptomyces</taxon>
    </lineage>
</organism>
<dbReference type="GO" id="GO:0043531">
    <property type="term" value="F:ADP binding"/>
    <property type="evidence" value="ECO:0007669"/>
    <property type="project" value="InterPro"/>
</dbReference>
<evidence type="ECO:0000256" key="1">
    <source>
        <dbReference type="ARBA" id="ARBA00005820"/>
    </source>
</evidence>
<dbReference type="CDD" id="cd15831">
    <property type="entry name" value="BTAD"/>
    <property type="match status" value="1"/>
</dbReference>
<protein>
    <submittedName>
        <fullName evidence="12">Tetratricopeptide repeat protein</fullName>
    </submittedName>
</protein>
<dbReference type="SUPFAM" id="SSF48452">
    <property type="entry name" value="TPR-like"/>
    <property type="match status" value="2"/>
</dbReference>
<feature type="compositionally biased region" description="Low complexity" evidence="10">
    <location>
        <begin position="233"/>
        <end position="248"/>
    </location>
</feature>
<dbReference type="PRINTS" id="PR00364">
    <property type="entry name" value="DISEASERSIST"/>
</dbReference>
<dbReference type="PROSITE" id="PS50005">
    <property type="entry name" value="TPR"/>
    <property type="match status" value="1"/>
</dbReference>
<dbReference type="SMART" id="SM00862">
    <property type="entry name" value="Trans_reg_C"/>
    <property type="match status" value="1"/>
</dbReference>
<dbReference type="InterPro" id="IPR013105">
    <property type="entry name" value="TPR_2"/>
</dbReference>
<evidence type="ECO:0000313" key="12">
    <source>
        <dbReference type="EMBL" id="QEU97145.1"/>
    </source>
</evidence>
<keyword evidence="5" id="KW-0805">Transcription regulation</keyword>
<dbReference type="Proteomes" id="UP000325529">
    <property type="component" value="Chromosome"/>
</dbReference>
<name>A0A5J6GT06_STRKN</name>
<evidence type="ECO:0000256" key="7">
    <source>
        <dbReference type="ARBA" id="ARBA00023163"/>
    </source>
</evidence>
<dbReference type="GO" id="GO:0003677">
    <property type="term" value="F:DNA binding"/>
    <property type="evidence" value="ECO:0007669"/>
    <property type="project" value="UniProtKB-UniRule"/>
</dbReference>
<dbReference type="InterPro" id="IPR027417">
    <property type="entry name" value="P-loop_NTPase"/>
</dbReference>
<dbReference type="SUPFAM" id="SSF52540">
    <property type="entry name" value="P-loop containing nucleoside triphosphate hydrolases"/>
    <property type="match status" value="1"/>
</dbReference>
<feature type="repeat" description="TPR" evidence="8">
    <location>
        <begin position="824"/>
        <end position="857"/>
    </location>
</feature>
<dbReference type="SMART" id="SM01043">
    <property type="entry name" value="BTAD"/>
    <property type="match status" value="1"/>
</dbReference>